<name>A0A150H138_GONPE</name>
<feature type="compositionally biased region" description="Polar residues" evidence="1">
    <location>
        <begin position="304"/>
        <end position="317"/>
    </location>
</feature>
<evidence type="ECO:0000256" key="1">
    <source>
        <dbReference type="SAM" id="MobiDB-lite"/>
    </source>
</evidence>
<evidence type="ECO:0000313" key="3">
    <source>
        <dbReference type="EMBL" id="KXZ55280.1"/>
    </source>
</evidence>
<gene>
    <name evidence="3" type="ORF">GPECTOR_3g417</name>
</gene>
<feature type="region of interest" description="Disordered" evidence="1">
    <location>
        <begin position="164"/>
        <end position="263"/>
    </location>
</feature>
<dbReference type="SMART" id="SM00220">
    <property type="entry name" value="S_TKc"/>
    <property type="match status" value="1"/>
</dbReference>
<feature type="region of interest" description="Disordered" evidence="1">
    <location>
        <begin position="455"/>
        <end position="499"/>
    </location>
</feature>
<sequence length="913" mass="92095">MSVRALLNSGDLLSGQQASRTISAASTLPVTDEWLRGLGGEGAASSSKSLQNASGTRAMPALIPGQLKLDFNDLVFIGQGATGLVYRGTATGAAPGSDGTWDSAPSAAVTVAVKFMICNTPRQLWQRAKEALLSKLVSHPNLVRTLAMDVTLVTPNTYHEWGAQRAPPAADASGAPSTAAGGASMDAETVSYSPHSSAERGSAKAYAGAHSSAEHSGHRIPKRPDTGTGTAGTASLPAPAPPPHTSAPAGGYGRCGPQASGLSHPQVERLRGAGHGPAHTTGELRRAGHERMLNEAMSGAGSPVATSTSAGAPSGTVSLGHMPAVQPEQQSSWPGPDGYLAAHRPSNLGVKALSGSPWTTADGTGEPPHGHTADGLHLLPLSAMGLTVGAPMETNAANAASAVGVAAPAPLGRPGMGMAAAAAAAVVTAQQQRRRRRKRALQAVSAALVAGPGALEALGSPSQGGGAAGPDRPESTSVGASSSVGPYESPTGGGEFGTPVDMAALPASALQSGMTERRMVGAPSSASVSRGGLATASLLSPLLTAASNGAGDFSREESLANVGGVVAPAGLRARGGCADTSDGSCRNGETVPFQDILYHLDALPGRFLAKVIMEYCDSGTLLERINAGDFNTHPDRGALAMLSAMRALLWCLQQVVDGMEHLHSLNIIHGDLKPANVLLASQPGSPLGYVSKVSDFGLATALEASEQTITHENWGTVLYMAPESCAGRCRKASDVYSFGVLLWQMVTGERPYAGLQAGQVLLGVKTGTLKLQWPPWVNKSLSKVGQACLRFEPKERPGFKGIRSALSKIGARLDEKIAVVESVGLRDSRVLGPSTGNVPHLPPSACAVEAGGSAEEEAGAATAAKPPSGGGGGGGGARGAARRGGDGGGMARAGGTRGAGICEVTEVDPGEGN</sequence>
<feature type="region of interest" description="Disordered" evidence="1">
    <location>
        <begin position="848"/>
        <end position="913"/>
    </location>
</feature>
<evidence type="ECO:0000313" key="4">
    <source>
        <dbReference type="Proteomes" id="UP000075714"/>
    </source>
</evidence>
<dbReference type="Gene3D" id="3.30.200.20">
    <property type="entry name" value="Phosphorylase Kinase, domain 1"/>
    <property type="match status" value="1"/>
</dbReference>
<feature type="compositionally biased region" description="Low complexity" evidence="1">
    <location>
        <begin position="849"/>
        <end position="867"/>
    </location>
</feature>
<comment type="caution">
    <text evidence="3">The sequence shown here is derived from an EMBL/GenBank/DDBJ whole genome shotgun (WGS) entry which is preliminary data.</text>
</comment>
<dbReference type="PROSITE" id="PS00108">
    <property type="entry name" value="PROTEIN_KINASE_ST"/>
    <property type="match status" value="1"/>
</dbReference>
<accession>A0A150H138</accession>
<dbReference type="GO" id="GO:0005524">
    <property type="term" value="F:ATP binding"/>
    <property type="evidence" value="ECO:0007669"/>
    <property type="project" value="InterPro"/>
</dbReference>
<dbReference type="PROSITE" id="PS50011">
    <property type="entry name" value="PROTEIN_KINASE_DOM"/>
    <property type="match status" value="1"/>
</dbReference>
<dbReference type="STRING" id="33097.A0A150H138"/>
<evidence type="ECO:0000259" key="2">
    <source>
        <dbReference type="PROSITE" id="PS50011"/>
    </source>
</evidence>
<feature type="compositionally biased region" description="Basic and acidic residues" evidence="1">
    <location>
        <begin position="212"/>
        <end position="225"/>
    </location>
</feature>
<feature type="region of interest" description="Disordered" evidence="1">
    <location>
        <begin position="297"/>
        <end position="332"/>
    </location>
</feature>
<feature type="compositionally biased region" description="Low complexity" evidence="1">
    <location>
        <begin position="226"/>
        <end position="237"/>
    </location>
</feature>
<protein>
    <recommendedName>
        <fullName evidence="2">Protein kinase domain-containing protein</fullName>
    </recommendedName>
</protein>
<feature type="compositionally biased region" description="Gly residues" evidence="1">
    <location>
        <begin position="868"/>
        <end position="878"/>
    </location>
</feature>
<proteinExistence type="predicted"/>
<dbReference type="OrthoDB" id="4062651at2759"/>
<dbReference type="InterPro" id="IPR000719">
    <property type="entry name" value="Prot_kinase_dom"/>
</dbReference>
<dbReference type="Gene3D" id="1.10.510.10">
    <property type="entry name" value="Transferase(Phosphotransferase) domain 1"/>
    <property type="match status" value="1"/>
</dbReference>
<dbReference type="SUPFAM" id="SSF56112">
    <property type="entry name" value="Protein kinase-like (PK-like)"/>
    <property type="match status" value="1"/>
</dbReference>
<dbReference type="InterPro" id="IPR051681">
    <property type="entry name" value="Ser/Thr_Kinases-Pseudokinases"/>
</dbReference>
<dbReference type="InterPro" id="IPR011009">
    <property type="entry name" value="Kinase-like_dom_sf"/>
</dbReference>
<dbReference type="EMBL" id="LSYV01000004">
    <property type="protein sequence ID" value="KXZ55280.1"/>
    <property type="molecule type" value="Genomic_DNA"/>
</dbReference>
<feature type="domain" description="Protein kinase" evidence="2">
    <location>
        <begin position="542"/>
        <end position="809"/>
    </location>
</feature>
<dbReference type="GO" id="GO:0004674">
    <property type="term" value="F:protein serine/threonine kinase activity"/>
    <property type="evidence" value="ECO:0007669"/>
    <property type="project" value="TreeGrafter"/>
</dbReference>
<reference evidence="4" key="1">
    <citation type="journal article" date="2016" name="Nat. Commun.">
        <title>The Gonium pectorale genome demonstrates co-option of cell cycle regulation during the evolution of multicellularity.</title>
        <authorList>
            <person name="Hanschen E.R."/>
            <person name="Marriage T.N."/>
            <person name="Ferris P.J."/>
            <person name="Hamaji T."/>
            <person name="Toyoda A."/>
            <person name="Fujiyama A."/>
            <person name="Neme R."/>
            <person name="Noguchi H."/>
            <person name="Minakuchi Y."/>
            <person name="Suzuki M."/>
            <person name="Kawai-Toyooka H."/>
            <person name="Smith D.R."/>
            <person name="Sparks H."/>
            <person name="Anderson J."/>
            <person name="Bakaric R."/>
            <person name="Luria V."/>
            <person name="Karger A."/>
            <person name="Kirschner M.W."/>
            <person name="Durand P.M."/>
            <person name="Michod R.E."/>
            <person name="Nozaki H."/>
            <person name="Olson B.J."/>
        </authorList>
    </citation>
    <scope>NUCLEOTIDE SEQUENCE [LARGE SCALE GENOMIC DNA]</scope>
    <source>
        <strain evidence="4">NIES-2863</strain>
    </source>
</reference>
<feature type="compositionally biased region" description="Gly residues" evidence="1">
    <location>
        <begin position="886"/>
        <end position="898"/>
    </location>
</feature>
<dbReference type="Pfam" id="PF07714">
    <property type="entry name" value="PK_Tyr_Ser-Thr"/>
    <property type="match status" value="1"/>
</dbReference>
<keyword evidence="4" id="KW-1185">Reference proteome</keyword>
<feature type="compositionally biased region" description="Low complexity" evidence="1">
    <location>
        <begin position="166"/>
        <end position="184"/>
    </location>
</feature>
<dbReference type="InterPro" id="IPR008271">
    <property type="entry name" value="Ser/Thr_kinase_AS"/>
</dbReference>
<dbReference type="InterPro" id="IPR001245">
    <property type="entry name" value="Ser-Thr/Tyr_kinase_cat_dom"/>
</dbReference>
<organism evidence="3 4">
    <name type="scientific">Gonium pectorale</name>
    <name type="common">Green alga</name>
    <dbReference type="NCBI Taxonomy" id="33097"/>
    <lineage>
        <taxon>Eukaryota</taxon>
        <taxon>Viridiplantae</taxon>
        <taxon>Chlorophyta</taxon>
        <taxon>core chlorophytes</taxon>
        <taxon>Chlorophyceae</taxon>
        <taxon>CS clade</taxon>
        <taxon>Chlamydomonadales</taxon>
        <taxon>Volvocaceae</taxon>
        <taxon>Gonium</taxon>
    </lineage>
</organism>
<dbReference type="AlphaFoldDB" id="A0A150H138"/>
<feature type="compositionally biased region" description="Polar residues" evidence="1">
    <location>
        <begin position="475"/>
        <end position="484"/>
    </location>
</feature>
<dbReference type="PANTHER" id="PTHR44329:SF214">
    <property type="entry name" value="PROTEIN KINASE DOMAIN-CONTAINING PROTEIN"/>
    <property type="match status" value="1"/>
</dbReference>
<dbReference type="PANTHER" id="PTHR44329">
    <property type="entry name" value="SERINE/THREONINE-PROTEIN KINASE TNNI3K-RELATED"/>
    <property type="match status" value="1"/>
</dbReference>
<dbReference type="Proteomes" id="UP000075714">
    <property type="component" value="Unassembled WGS sequence"/>
</dbReference>